<protein>
    <recommendedName>
        <fullName evidence="9">Tetraspanin Tsp2</fullName>
    </recommendedName>
</protein>
<dbReference type="GO" id="GO:0016020">
    <property type="term" value="C:membrane"/>
    <property type="evidence" value="ECO:0007669"/>
    <property type="project" value="UniProtKB-SubCell"/>
</dbReference>
<evidence type="ECO:0000256" key="3">
    <source>
        <dbReference type="ARBA" id="ARBA00022989"/>
    </source>
</evidence>
<evidence type="ECO:0000256" key="1">
    <source>
        <dbReference type="ARBA" id="ARBA00004141"/>
    </source>
</evidence>
<feature type="region of interest" description="Disordered" evidence="5">
    <location>
        <begin position="1"/>
        <end position="34"/>
    </location>
</feature>
<dbReference type="STRING" id="4829.A0A163JK49"/>
<evidence type="ECO:0000256" key="5">
    <source>
        <dbReference type="SAM" id="MobiDB-lite"/>
    </source>
</evidence>
<feature type="transmembrane region" description="Helical" evidence="6">
    <location>
        <begin position="104"/>
        <end position="128"/>
    </location>
</feature>
<comment type="subcellular location">
    <subcellularLocation>
        <location evidence="1">Membrane</location>
        <topology evidence="1">Multi-pass membrane protein</topology>
    </subcellularLocation>
</comment>
<dbReference type="InParanoid" id="A0A163JK49"/>
<name>A0A163JK49_ABSGL</name>
<evidence type="ECO:0008006" key="9">
    <source>
        <dbReference type="Google" id="ProtNLM"/>
    </source>
</evidence>
<feature type="transmembrane region" description="Helical" evidence="6">
    <location>
        <begin position="176"/>
        <end position="197"/>
    </location>
</feature>
<dbReference type="OrthoDB" id="2156690at2759"/>
<gene>
    <name evidence="7" type="primary">ABSGL_05568.1 scaffold 7186</name>
</gene>
<dbReference type="Proteomes" id="UP000078561">
    <property type="component" value="Unassembled WGS sequence"/>
</dbReference>
<dbReference type="OMA" id="KWWLLFS"/>
<keyword evidence="3 6" id="KW-1133">Transmembrane helix</keyword>
<dbReference type="Pfam" id="PF00335">
    <property type="entry name" value="Tetraspanin"/>
    <property type="match status" value="1"/>
</dbReference>
<dbReference type="EMBL" id="LT553041">
    <property type="protein sequence ID" value="SAL99912.1"/>
    <property type="molecule type" value="Genomic_DNA"/>
</dbReference>
<sequence>MDSTATSPPSMGRPPGMNMTTMHEGHASYHHNASSSSRVQRDEQLWDSSDDLPEPVLPWMRSDSRQSLGGTTQSSVDAASLHIVKRHVPETLNKKKQRWTLHKWWLLFSNSVLFCIGLGLLLAALLTYFKLYQRADVVIVGERVILDLILATGAICLFTSLLGYVGIMLNNRPILAVYNLLLWVCFGTITAIGYTAYRKNKWNIEGKLSYQWHYDLSSDARSRIQANLHCCGYKMFSDFHENSNKCFPRTLLPGCRFKYQQFTISFLTYTYIGAFSCIPLILFVLFSGLLCANHINRKFGKNLPPKLYRLDYQGIVAGTPTGSSMNLATHGLQHRRP</sequence>
<keyword evidence="8" id="KW-1185">Reference proteome</keyword>
<evidence type="ECO:0000256" key="6">
    <source>
        <dbReference type="SAM" id="Phobius"/>
    </source>
</evidence>
<reference evidence="7" key="1">
    <citation type="submission" date="2016-04" db="EMBL/GenBank/DDBJ databases">
        <authorList>
            <person name="Evans L.H."/>
            <person name="Alamgir A."/>
            <person name="Owens N."/>
            <person name="Weber N.D."/>
            <person name="Virtaneva K."/>
            <person name="Barbian K."/>
            <person name="Babar A."/>
            <person name="Rosenke K."/>
        </authorList>
    </citation>
    <scope>NUCLEOTIDE SEQUENCE [LARGE SCALE GENOMIC DNA]</scope>
    <source>
        <strain evidence="7">CBS 101.48</strain>
    </source>
</reference>
<evidence type="ECO:0000313" key="8">
    <source>
        <dbReference type="Proteomes" id="UP000078561"/>
    </source>
</evidence>
<organism evidence="7">
    <name type="scientific">Absidia glauca</name>
    <name type="common">Pin mould</name>
    <dbReference type="NCBI Taxonomy" id="4829"/>
    <lineage>
        <taxon>Eukaryota</taxon>
        <taxon>Fungi</taxon>
        <taxon>Fungi incertae sedis</taxon>
        <taxon>Mucoromycota</taxon>
        <taxon>Mucoromycotina</taxon>
        <taxon>Mucoromycetes</taxon>
        <taxon>Mucorales</taxon>
        <taxon>Cunninghamellaceae</taxon>
        <taxon>Absidia</taxon>
    </lineage>
</organism>
<dbReference type="InterPro" id="IPR018499">
    <property type="entry name" value="Tetraspanin/Peripherin"/>
</dbReference>
<keyword evidence="2 6" id="KW-0812">Transmembrane</keyword>
<dbReference type="AlphaFoldDB" id="A0A163JK49"/>
<proteinExistence type="predicted"/>
<evidence type="ECO:0000313" key="7">
    <source>
        <dbReference type="EMBL" id="SAL99912.1"/>
    </source>
</evidence>
<keyword evidence="4 6" id="KW-0472">Membrane</keyword>
<evidence type="ECO:0000256" key="4">
    <source>
        <dbReference type="ARBA" id="ARBA00023136"/>
    </source>
</evidence>
<feature type="transmembrane region" description="Helical" evidence="6">
    <location>
        <begin position="148"/>
        <end position="169"/>
    </location>
</feature>
<accession>A0A163JK49</accession>
<evidence type="ECO:0000256" key="2">
    <source>
        <dbReference type="ARBA" id="ARBA00022692"/>
    </source>
</evidence>
<feature type="transmembrane region" description="Helical" evidence="6">
    <location>
        <begin position="269"/>
        <end position="292"/>
    </location>
</feature>